<sequence>MDIPSNSSSITSSENLSRAITSALSSISGSPTATVNISSLTPTTTTTVSGSFVSRVTRTPTAITTTIPSTPSRETIVEPFIKTSTKGNLPWLIVGGIAGFLLVLLIVFIIIFRWWKRRFMIVPRNAYDPTKPKTRLHAVPFPLSRTSSSTQALSPIRQEHQNLRLSTFRKLSLYLVGGPSRSQGIVSDKKFRERDVLITTPQRDGLEYISDPSQTMRLHKKPQHINVDADTALNSGDFDTLPLYSLADDIC</sequence>
<gene>
    <name evidence="2" type="ORF">CPB83DRAFT_894889</name>
</gene>
<evidence type="ECO:0000313" key="3">
    <source>
        <dbReference type="Proteomes" id="UP000807306"/>
    </source>
</evidence>
<comment type="caution">
    <text evidence="2">The sequence shown here is derived from an EMBL/GenBank/DDBJ whole genome shotgun (WGS) entry which is preliminary data.</text>
</comment>
<keyword evidence="1" id="KW-0472">Membrane</keyword>
<feature type="transmembrane region" description="Helical" evidence="1">
    <location>
        <begin position="89"/>
        <end position="115"/>
    </location>
</feature>
<protein>
    <submittedName>
        <fullName evidence="2">Uncharacterized protein</fullName>
    </submittedName>
</protein>
<proteinExistence type="predicted"/>
<dbReference type="Proteomes" id="UP000807306">
    <property type="component" value="Unassembled WGS sequence"/>
</dbReference>
<keyword evidence="1" id="KW-0812">Transmembrane</keyword>
<organism evidence="2 3">
    <name type="scientific">Crepidotus variabilis</name>
    <dbReference type="NCBI Taxonomy" id="179855"/>
    <lineage>
        <taxon>Eukaryota</taxon>
        <taxon>Fungi</taxon>
        <taxon>Dikarya</taxon>
        <taxon>Basidiomycota</taxon>
        <taxon>Agaricomycotina</taxon>
        <taxon>Agaricomycetes</taxon>
        <taxon>Agaricomycetidae</taxon>
        <taxon>Agaricales</taxon>
        <taxon>Agaricineae</taxon>
        <taxon>Crepidotaceae</taxon>
        <taxon>Crepidotus</taxon>
    </lineage>
</organism>
<name>A0A9P6EED0_9AGAR</name>
<keyword evidence="3" id="KW-1185">Reference proteome</keyword>
<accession>A0A9P6EED0</accession>
<evidence type="ECO:0000256" key="1">
    <source>
        <dbReference type="SAM" id="Phobius"/>
    </source>
</evidence>
<dbReference type="EMBL" id="MU157857">
    <property type="protein sequence ID" value="KAF9527951.1"/>
    <property type="molecule type" value="Genomic_DNA"/>
</dbReference>
<keyword evidence="1" id="KW-1133">Transmembrane helix</keyword>
<reference evidence="2" key="1">
    <citation type="submission" date="2020-11" db="EMBL/GenBank/DDBJ databases">
        <authorList>
            <consortium name="DOE Joint Genome Institute"/>
            <person name="Ahrendt S."/>
            <person name="Riley R."/>
            <person name="Andreopoulos W."/>
            <person name="Labutti K."/>
            <person name="Pangilinan J."/>
            <person name="Ruiz-Duenas F.J."/>
            <person name="Barrasa J.M."/>
            <person name="Sanchez-Garcia M."/>
            <person name="Camarero S."/>
            <person name="Miyauchi S."/>
            <person name="Serrano A."/>
            <person name="Linde D."/>
            <person name="Babiker R."/>
            <person name="Drula E."/>
            <person name="Ayuso-Fernandez I."/>
            <person name="Pacheco R."/>
            <person name="Padilla G."/>
            <person name="Ferreira P."/>
            <person name="Barriuso J."/>
            <person name="Kellner H."/>
            <person name="Castanera R."/>
            <person name="Alfaro M."/>
            <person name="Ramirez L."/>
            <person name="Pisabarro A.G."/>
            <person name="Kuo A."/>
            <person name="Tritt A."/>
            <person name="Lipzen A."/>
            <person name="He G."/>
            <person name="Yan M."/>
            <person name="Ng V."/>
            <person name="Cullen D."/>
            <person name="Martin F."/>
            <person name="Rosso M.-N."/>
            <person name="Henrissat B."/>
            <person name="Hibbett D."/>
            <person name="Martinez A.T."/>
            <person name="Grigoriev I.V."/>
        </authorList>
    </citation>
    <scope>NUCLEOTIDE SEQUENCE</scope>
    <source>
        <strain evidence="2">CBS 506.95</strain>
    </source>
</reference>
<dbReference type="AlphaFoldDB" id="A0A9P6EED0"/>
<evidence type="ECO:0000313" key="2">
    <source>
        <dbReference type="EMBL" id="KAF9527951.1"/>
    </source>
</evidence>